<dbReference type="InterPro" id="IPR013783">
    <property type="entry name" value="Ig-like_fold"/>
</dbReference>
<dbReference type="InterPro" id="IPR003598">
    <property type="entry name" value="Ig_sub2"/>
</dbReference>
<dbReference type="CDD" id="cd00096">
    <property type="entry name" value="Ig"/>
    <property type="match status" value="1"/>
</dbReference>
<dbReference type="Proteomes" id="UP000075880">
    <property type="component" value="Unassembled WGS sequence"/>
</dbReference>
<feature type="domain" description="Ig-like" evidence="3">
    <location>
        <begin position="34"/>
        <end position="121"/>
    </location>
</feature>
<feature type="region of interest" description="Disordered" evidence="1">
    <location>
        <begin position="588"/>
        <end position="613"/>
    </location>
</feature>
<dbReference type="InterPro" id="IPR013151">
    <property type="entry name" value="Immunoglobulin_dom"/>
</dbReference>
<evidence type="ECO:0000313" key="4">
    <source>
        <dbReference type="EnsemblMetazoa" id="ENSAATROPP009878"/>
    </source>
</evidence>
<sequence length="637" mass="68458">MTEDDGKLITCRAENPNVTGLFLETSWKIEVVYPPIVSLRLGSTLSADDIKEGDDVYFECHVLANPPWRKLHWLHDGVLITHNASARVIRSNQSLVLQKVTRNSSGNYSCSAINAEGETVSNQLALRVKYAPVCATDRIIIVGAFRSESLQIPCEVQADPPPRQFNWKFNNSGETLKIAKERYVKNGSVSLLNYMPVSDQDYGTLTCWGQNEVGTQDWPCFFQVVLAGLPSAVKNCSINNQTQHSVEVQCLPGYDGGLPQIFILEVISSRTGRVRYNLTNPDEPYFLVESLENLIHYGAGYDDVGDDNPLKAIIYAVNQKGRSQGVVVKDFYLESSVENRAVLTSNSLDNVSPILFGVLLTLLVLCFVIFVRVYYIKATATSTTTITNVSNDLVSNSKQGNSKQDTLGKKAPKQSPRWQQGNSGASGGYGGAGTGCGLIVDGRTRDEKLGAPDGMEDERDPDVIPAQFVSNDSESVSFNSSKWPNGNFYDRYPNHDIRPSELLIPSAGATNQLHPNVNQPGDSIKLGPYYTSGGMLPGAGSGGAPVTGSTTVTPLAPGGPYLSGGSHPLDGGGLDGIGGNALMYSSTGSGGGGGGHHQSTLLPNGAPDTGVNPNDYDINVHTIKNMLMTTRVPESCV</sequence>
<proteinExistence type="predicted"/>
<dbReference type="PANTHER" id="PTHR23278:SF31">
    <property type="entry name" value="SIDESTEP II, ISOFORM A"/>
    <property type="match status" value="1"/>
</dbReference>
<dbReference type="EnsemblMetazoa" id="ENSAATROPT010945">
    <property type="protein sequence ID" value="ENSAATROPP009878"/>
    <property type="gene ID" value="ENSAATROPG008906"/>
</dbReference>
<dbReference type="SMART" id="SM00408">
    <property type="entry name" value="IGc2"/>
    <property type="match status" value="2"/>
</dbReference>
<feature type="transmembrane region" description="Helical" evidence="2">
    <location>
        <begin position="354"/>
        <end position="375"/>
    </location>
</feature>
<dbReference type="InterPro" id="IPR007110">
    <property type="entry name" value="Ig-like_dom"/>
</dbReference>
<protein>
    <recommendedName>
        <fullName evidence="3">Ig-like domain-containing protein</fullName>
    </recommendedName>
</protein>
<dbReference type="InterPro" id="IPR036179">
    <property type="entry name" value="Ig-like_dom_sf"/>
</dbReference>
<reference evidence="4" key="1">
    <citation type="submission" date="2024-04" db="UniProtKB">
        <authorList>
            <consortium name="EnsemblMetazoa"/>
        </authorList>
    </citation>
    <scope>IDENTIFICATION</scope>
    <source>
        <strain evidence="4">EBRO</strain>
    </source>
</reference>
<dbReference type="PANTHER" id="PTHR23278">
    <property type="entry name" value="SIDESTEP PROTEIN"/>
    <property type="match status" value="1"/>
</dbReference>
<keyword evidence="2" id="KW-0812">Transmembrane</keyword>
<evidence type="ECO:0000313" key="5">
    <source>
        <dbReference type="Proteomes" id="UP000075880"/>
    </source>
</evidence>
<keyword evidence="5" id="KW-1185">Reference proteome</keyword>
<dbReference type="PROSITE" id="PS50835">
    <property type="entry name" value="IG_LIKE"/>
    <property type="match status" value="2"/>
</dbReference>
<dbReference type="AlphaFoldDB" id="A0AAG5DGQ8"/>
<feature type="compositionally biased region" description="Polar residues" evidence="1">
    <location>
        <begin position="392"/>
        <end position="405"/>
    </location>
</feature>
<keyword evidence="2" id="KW-0472">Membrane</keyword>
<name>A0AAG5DGQ8_ANOAO</name>
<organism evidence="4 5">
    <name type="scientific">Anopheles atroparvus</name>
    <name type="common">European mosquito</name>
    <dbReference type="NCBI Taxonomy" id="41427"/>
    <lineage>
        <taxon>Eukaryota</taxon>
        <taxon>Metazoa</taxon>
        <taxon>Ecdysozoa</taxon>
        <taxon>Arthropoda</taxon>
        <taxon>Hexapoda</taxon>
        <taxon>Insecta</taxon>
        <taxon>Pterygota</taxon>
        <taxon>Neoptera</taxon>
        <taxon>Endopterygota</taxon>
        <taxon>Diptera</taxon>
        <taxon>Nematocera</taxon>
        <taxon>Culicoidea</taxon>
        <taxon>Culicidae</taxon>
        <taxon>Anophelinae</taxon>
        <taxon>Anopheles</taxon>
    </lineage>
</organism>
<accession>A0AAG5DGQ8</accession>
<dbReference type="InterPro" id="IPR003599">
    <property type="entry name" value="Ig_sub"/>
</dbReference>
<evidence type="ECO:0000256" key="1">
    <source>
        <dbReference type="SAM" id="MobiDB-lite"/>
    </source>
</evidence>
<feature type="domain" description="Ig-like" evidence="3">
    <location>
        <begin position="132"/>
        <end position="207"/>
    </location>
</feature>
<dbReference type="SMART" id="SM00409">
    <property type="entry name" value="IG"/>
    <property type="match status" value="2"/>
</dbReference>
<dbReference type="Pfam" id="PF00047">
    <property type="entry name" value="ig"/>
    <property type="match status" value="1"/>
</dbReference>
<dbReference type="SUPFAM" id="SSF48726">
    <property type="entry name" value="Immunoglobulin"/>
    <property type="match status" value="2"/>
</dbReference>
<feature type="region of interest" description="Disordered" evidence="1">
    <location>
        <begin position="392"/>
        <end position="430"/>
    </location>
</feature>
<evidence type="ECO:0000259" key="3">
    <source>
        <dbReference type="PROSITE" id="PS50835"/>
    </source>
</evidence>
<evidence type="ECO:0000256" key="2">
    <source>
        <dbReference type="SAM" id="Phobius"/>
    </source>
</evidence>
<keyword evidence="2" id="KW-1133">Transmembrane helix</keyword>
<dbReference type="Pfam" id="PF13927">
    <property type="entry name" value="Ig_3"/>
    <property type="match status" value="1"/>
</dbReference>
<dbReference type="Gene3D" id="2.60.40.10">
    <property type="entry name" value="Immunoglobulins"/>
    <property type="match status" value="3"/>
</dbReference>